<comment type="caution">
    <text evidence="2">The sequence shown here is derived from an EMBL/GenBank/DDBJ whole genome shotgun (WGS) entry which is preliminary data.</text>
</comment>
<name>A0ABP0K517_9DINO</name>
<dbReference type="EMBL" id="CAXAMN010007447">
    <property type="protein sequence ID" value="CAK9021679.1"/>
    <property type="molecule type" value="Genomic_DNA"/>
</dbReference>
<protein>
    <submittedName>
        <fullName evidence="2">Uncharacterized protein</fullName>
    </submittedName>
</protein>
<evidence type="ECO:0000313" key="3">
    <source>
        <dbReference type="Proteomes" id="UP001642484"/>
    </source>
</evidence>
<evidence type="ECO:0000256" key="1">
    <source>
        <dbReference type="SAM" id="MobiDB-lite"/>
    </source>
</evidence>
<sequence>MYQFGTRSSASRCRHRRPVNDGAVQWADSACSGLVKLLRCIETPRRDPGPSYGGTGPSERSGVSNRAVWQRVWAPHISFPHLLVSEMQVFGIWVLFNVFLHGPSMHHNFWVRSISEPTPAAQSAITDVI</sequence>
<reference evidence="2 3" key="1">
    <citation type="submission" date="2024-02" db="EMBL/GenBank/DDBJ databases">
        <authorList>
            <person name="Chen Y."/>
            <person name="Shah S."/>
            <person name="Dougan E. K."/>
            <person name="Thang M."/>
            <person name="Chan C."/>
        </authorList>
    </citation>
    <scope>NUCLEOTIDE SEQUENCE [LARGE SCALE GENOMIC DNA]</scope>
</reference>
<feature type="region of interest" description="Disordered" evidence="1">
    <location>
        <begin position="43"/>
        <end position="62"/>
    </location>
</feature>
<evidence type="ECO:0000313" key="2">
    <source>
        <dbReference type="EMBL" id="CAK9021679.1"/>
    </source>
</evidence>
<keyword evidence="3" id="KW-1185">Reference proteome</keyword>
<gene>
    <name evidence="2" type="ORF">CCMP2556_LOCUS14531</name>
</gene>
<accession>A0ABP0K517</accession>
<dbReference type="Proteomes" id="UP001642484">
    <property type="component" value="Unassembled WGS sequence"/>
</dbReference>
<proteinExistence type="predicted"/>
<organism evidence="2 3">
    <name type="scientific">Durusdinium trenchii</name>
    <dbReference type="NCBI Taxonomy" id="1381693"/>
    <lineage>
        <taxon>Eukaryota</taxon>
        <taxon>Sar</taxon>
        <taxon>Alveolata</taxon>
        <taxon>Dinophyceae</taxon>
        <taxon>Suessiales</taxon>
        <taxon>Symbiodiniaceae</taxon>
        <taxon>Durusdinium</taxon>
    </lineage>
</organism>